<organism evidence="2 3">
    <name type="scientific">Tunturiibacter lichenicola</name>
    <dbReference type="NCBI Taxonomy" id="2051959"/>
    <lineage>
        <taxon>Bacteria</taxon>
        <taxon>Pseudomonadati</taxon>
        <taxon>Acidobacteriota</taxon>
        <taxon>Terriglobia</taxon>
        <taxon>Terriglobales</taxon>
        <taxon>Acidobacteriaceae</taxon>
        <taxon>Tunturiibacter</taxon>
    </lineage>
</organism>
<evidence type="ECO:0000313" key="2">
    <source>
        <dbReference type="EMBL" id="NYF51626.1"/>
    </source>
</evidence>
<evidence type="ECO:0000256" key="1">
    <source>
        <dbReference type="SAM" id="SignalP"/>
    </source>
</evidence>
<comment type="caution">
    <text evidence="2">The sequence shown here is derived from an EMBL/GenBank/DDBJ whole genome shotgun (WGS) entry which is preliminary data.</text>
</comment>
<protein>
    <recommendedName>
        <fullName evidence="4">Transporter</fullName>
    </recommendedName>
</protein>
<reference evidence="2 3" key="1">
    <citation type="submission" date="2020-07" db="EMBL/GenBank/DDBJ databases">
        <title>Genomic Encyclopedia of Type Strains, Phase IV (KMG-V): Genome sequencing to study the core and pangenomes of soil and plant-associated prokaryotes.</title>
        <authorList>
            <person name="Whitman W."/>
        </authorList>
    </citation>
    <scope>NUCLEOTIDE SEQUENCE [LARGE SCALE GENOMIC DNA]</scope>
    <source>
        <strain evidence="2 3">M8UP30</strain>
    </source>
</reference>
<dbReference type="AlphaFoldDB" id="A0A7Y9T2V4"/>
<sequence length="309" mass="34532">MRFVFLAAAQTLWICMVSAQELAPRAYVITPSQLNVVTVTWSFYDGTINYNGSLPVSGAVGTYQVPSLTYYRSFSMFGRSANAVASLPYGRGTFEGTVTGAGLRLYRSGLLDSVYRLSVNLMGGRAMPIPEFSRWKQKTLLGVSVKVVPPTGQYDPTKLINWGTNRWSFKPELGYSRRFRALVLDSYAGVWFFTSNSDFWSRNVYYSGTRTQSQSPIGAFEGHLSYDIKPRLWISLDGNYWFGGETSIGGVKNSLSKESNSRLGGTFSMPITKHQSIKVSYSNGTYIRFGGNYQNVSAAWQYSWIGKLR</sequence>
<dbReference type="Proteomes" id="UP000534186">
    <property type="component" value="Unassembled WGS sequence"/>
</dbReference>
<dbReference type="Pfam" id="PF13557">
    <property type="entry name" value="Phenol_MetA_deg"/>
    <property type="match status" value="1"/>
</dbReference>
<accession>A0A7Y9T2V4</accession>
<evidence type="ECO:0008006" key="4">
    <source>
        <dbReference type="Google" id="ProtNLM"/>
    </source>
</evidence>
<keyword evidence="1" id="KW-0732">Signal</keyword>
<evidence type="ECO:0000313" key="3">
    <source>
        <dbReference type="Proteomes" id="UP000534186"/>
    </source>
</evidence>
<dbReference type="InterPro" id="IPR025737">
    <property type="entry name" value="FApF"/>
</dbReference>
<dbReference type="EMBL" id="JACCCV010000001">
    <property type="protein sequence ID" value="NYF51626.1"/>
    <property type="molecule type" value="Genomic_DNA"/>
</dbReference>
<feature type="chain" id="PRO_5031509068" description="Transporter" evidence="1">
    <location>
        <begin position="20"/>
        <end position="309"/>
    </location>
</feature>
<proteinExistence type="predicted"/>
<gene>
    <name evidence="2" type="ORF">HDF12_001991</name>
</gene>
<feature type="signal peptide" evidence="1">
    <location>
        <begin position="1"/>
        <end position="19"/>
    </location>
</feature>
<name>A0A7Y9T2V4_9BACT</name>